<proteinExistence type="predicted"/>
<organism evidence="1 2">
    <name type="scientific">Paracoccidioides lutzii (strain ATCC MYA-826 / Pb01)</name>
    <name type="common">Paracoccidioides brasiliensis</name>
    <dbReference type="NCBI Taxonomy" id="502779"/>
    <lineage>
        <taxon>Eukaryota</taxon>
        <taxon>Fungi</taxon>
        <taxon>Dikarya</taxon>
        <taxon>Ascomycota</taxon>
        <taxon>Pezizomycotina</taxon>
        <taxon>Eurotiomycetes</taxon>
        <taxon>Eurotiomycetidae</taxon>
        <taxon>Onygenales</taxon>
        <taxon>Ajellomycetaceae</taxon>
        <taxon>Paracoccidioides</taxon>
    </lineage>
</organism>
<dbReference type="AlphaFoldDB" id="A0A0A2V211"/>
<dbReference type="EMBL" id="KN293995">
    <property type="protein sequence ID" value="KGQ01826.1"/>
    <property type="molecule type" value="Genomic_DNA"/>
</dbReference>
<dbReference type="GeneID" id="26970415"/>
<sequence length="90" mass="10466">MSLSYLIRSVKQSRSKMNVRSALNILFTLNIIFSDSEYESDSVSNDEENDDRQLSAEHYLTLAESFDIAQLQQKQYSLNTQEKLNETCDY</sequence>
<dbReference type="OrthoDB" id="3544487at2759"/>
<dbReference type="Proteomes" id="UP000002059">
    <property type="component" value="Partially assembled WGS sequence"/>
</dbReference>
<protein>
    <submittedName>
        <fullName evidence="1">Uncharacterized protein</fullName>
    </submittedName>
</protein>
<keyword evidence="2" id="KW-1185">Reference proteome</keyword>
<gene>
    <name evidence="1" type="ORF">PAAG_11401</name>
</gene>
<evidence type="ECO:0000313" key="1">
    <source>
        <dbReference type="EMBL" id="KGQ01826.1"/>
    </source>
</evidence>
<dbReference type="RefSeq" id="XP_015703318.1">
    <property type="nucleotide sequence ID" value="XM_015847056.1"/>
</dbReference>
<dbReference type="VEuPathDB" id="FungiDB:PAAG_11401"/>
<evidence type="ECO:0000313" key="2">
    <source>
        <dbReference type="Proteomes" id="UP000002059"/>
    </source>
</evidence>
<dbReference type="KEGG" id="pbl:PAAG_11401"/>
<accession>A0A0A2V211</accession>
<name>A0A0A2V211_PARBA</name>
<reference evidence="1 2" key="1">
    <citation type="journal article" date="2011" name="PLoS Genet.">
        <title>Comparative genomic analysis of human fungal pathogens causing paracoccidioidomycosis.</title>
        <authorList>
            <person name="Desjardins C.A."/>
            <person name="Champion M.D."/>
            <person name="Holder J.W."/>
            <person name="Muszewska A."/>
            <person name="Goldberg J."/>
            <person name="Bailao A.M."/>
            <person name="Brigido M.M."/>
            <person name="Ferreira M.E."/>
            <person name="Garcia A.M."/>
            <person name="Grynberg M."/>
            <person name="Gujja S."/>
            <person name="Heiman D.I."/>
            <person name="Henn M.R."/>
            <person name="Kodira C.D."/>
            <person name="Leon-Narvaez H."/>
            <person name="Longo L.V."/>
            <person name="Ma L.J."/>
            <person name="Malavazi I."/>
            <person name="Matsuo A.L."/>
            <person name="Morais F.V."/>
            <person name="Pereira M."/>
            <person name="Rodriguez-Brito S."/>
            <person name="Sakthikumar S."/>
            <person name="Salem-Izacc S.M."/>
            <person name="Sykes S.M."/>
            <person name="Teixeira M.M."/>
            <person name="Vallejo M.C."/>
            <person name="Walter M.E."/>
            <person name="Yandava C."/>
            <person name="Young S."/>
            <person name="Zeng Q."/>
            <person name="Zucker J."/>
            <person name="Felipe M.S."/>
            <person name="Goldman G.H."/>
            <person name="Haas B.J."/>
            <person name="McEwen J.G."/>
            <person name="Nino-Vega G."/>
            <person name="Puccia R."/>
            <person name="San-Blas G."/>
            <person name="Soares C.M."/>
            <person name="Birren B.W."/>
            <person name="Cuomo C.A."/>
        </authorList>
    </citation>
    <scope>NUCLEOTIDE SEQUENCE [LARGE SCALE GENOMIC DNA]</scope>
    <source>
        <strain evidence="2">ATCC MYA-826 / Pb01</strain>
    </source>
</reference>
<dbReference type="STRING" id="502779.A0A0A2V211"/>
<dbReference type="HOGENOM" id="CLU_2670729_0_0_1"/>